<dbReference type="Proteomes" id="UP001497522">
    <property type="component" value="Chromosome 3"/>
</dbReference>
<evidence type="ECO:0000256" key="3">
    <source>
        <dbReference type="ARBA" id="ARBA00022692"/>
    </source>
</evidence>
<name>A0ABP1BBS5_9BRYO</name>
<dbReference type="NCBIfam" id="TIGR00797">
    <property type="entry name" value="matE"/>
    <property type="match status" value="1"/>
</dbReference>
<feature type="transmembrane region" description="Helical" evidence="6">
    <location>
        <begin position="233"/>
        <end position="252"/>
    </location>
</feature>
<dbReference type="PANTHER" id="PTHR42893">
    <property type="entry name" value="PROTEIN DETOXIFICATION 44, CHLOROPLASTIC-RELATED"/>
    <property type="match status" value="1"/>
</dbReference>
<feature type="transmembrane region" description="Helical" evidence="6">
    <location>
        <begin position="328"/>
        <end position="350"/>
    </location>
</feature>
<feature type="transmembrane region" description="Helical" evidence="6">
    <location>
        <begin position="449"/>
        <end position="470"/>
    </location>
</feature>
<dbReference type="Pfam" id="PF01554">
    <property type="entry name" value="MatE"/>
    <property type="match status" value="2"/>
</dbReference>
<feature type="transmembrane region" description="Helical" evidence="6">
    <location>
        <begin position="519"/>
        <end position="542"/>
    </location>
</feature>
<dbReference type="CDD" id="cd13136">
    <property type="entry name" value="MATE_DinF_like"/>
    <property type="match status" value="1"/>
</dbReference>
<comment type="subcellular location">
    <subcellularLocation>
        <location evidence="1">Membrane</location>
        <topology evidence="1">Multi-pass membrane protein</topology>
    </subcellularLocation>
</comment>
<feature type="transmembrane region" description="Helical" evidence="6">
    <location>
        <begin position="303"/>
        <end position="322"/>
    </location>
</feature>
<feature type="transmembrane region" description="Helical" evidence="6">
    <location>
        <begin position="272"/>
        <end position="291"/>
    </location>
</feature>
<dbReference type="InterPro" id="IPR044644">
    <property type="entry name" value="DinF-like"/>
</dbReference>
<keyword evidence="4 6" id="KW-1133">Transmembrane helix</keyword>
<reference evidence="7" key="1">
    <citation type="submission" date="2024-03" db="EMBL/GenBank/DDBJ databases">
        <authorList>
            <consortium name="ELIXIR-Norway"/>
            <consortium name="Elixir Norway"/>
        </authorList>
    </citation>
    <scope>NUCLEOTIDE SEQUENCE</scope>
</reference>
<evidence type="ECO:0000256" key="1">
    <source>
        <dbReference type="ARBA" id="ARBA00004141"/>
    </source>
</evidence>
<dbReference type="EMBL" id="OZ023704">
    <property type="protein sequence ID" value="CAK9872707.1"/>
    <property type="molecule type" value="Genomic_DNA"/>
</dbReference>
<evidence type="ECO:0000256" key="2">
    <source>
        <dbReference type="ARBA" id="ARBA00010199"/>
    </source>
</evidence>
<sequence>MSGGNLISSKTCAGSTGSRVLFPESRIACCCPQTLRVSRKWNCTSDLKHSTSRICCRSPIIDKGHVQHNFNVFKHGTFLRMTDYGWQPKRCVKMAVHSGSDSVTDPILVTKRGRNPLWSFFESASDNKSRGDGILREIIVLALPALITQAVDPVAQLMETAFIGRIGVVELAAVGVSISTFNLVSRMFNIPLLNVTTSFVADDASKENRVNLSSDPASPTLPGKPMLASVSSALVLGTFLGVGEAGILAFLAGPMISLMGVSVMSPMRGPAVKYLVLRAFGAPALVISFAVQGIFRGFKDTRIALSASLAGSLINILLEPILMFTFHFGVSGAAVATVASQYVMAGLLLWNLNKRVVLLPPQLKDLRVNRFLKSGGFLLGRSLALLVVWTLSTSMAARQGPIPMAAHQICRQLWFAAALLSDSLALAAQAIISTAFAQHDYKQAEDTAFLVLQIGAGFGILMGLVLWFGMPTFSRLFTKDSMVLEIVASLTPFLAFTQPINSLAFVFDGLHYGASDFSYAAYSMMLLAVPSALILLFCPKLWGLPGVWVGMTAVMFLRMVSGFVRLGAATGPWKFLRQ</sequence>
<comment type="similarity">
    <text evidence="2 6">Belongs to the multi antimicrobial extrusion (MATE) (TC 2.A.66.1) family.</text>
</comment>
<dbReference type="InterPro" id="IPR002528">
    <property type="entry name" value="MATE_fam"/>
</dbReference>
<evidence type="ECO:0000256" key="5">
    <source>
        <dbReference type="ARBA" id="ARBA00023136"/>
    </source>
</evidence>
<feature type="transmembrane region" description="Helical" evidence="6">
    <location>
        <begin position="163"/>
        <end position="184"/>
    </location>
</feature>
<feature type="transmembrane region" description="Helical" evidence="6">
    <location>
        <begin position="371"/>
        <end position="392"/>
    </location>
</feature>
<feature type="transmembrane region" description="Helical" evidence="6">
    <location>
        <begin position="548"/>
        <end position="568"/>
    </location>
</feature>
<gene>
    <name evidence="7" type="ORF">CSSPJE1EN2_LOCUS15277</name>
</gene>
<evidence type="ECO:0000313" key="7">
    <source>
        <dbReference type="EMBL" id="CAK9872707.1"/>
    </source>
</evidence>
<feature type="transmembrane region" description="Helical" evidence="6">
    <location>
        <begin position="482"/>
        <end position="507"/>
    </location>
</feature>
<proteinExistence type="inferred from homology"/>
<keyword evidence="8" id="KW-1185">Reference proteome</keyword>
<feature type="transmembrane region" description="Helical" evidence="6">
    <location>
        <begin position="412"/>
        <end position="437"/>
    </location>
</feature>
<evidence type="ECO:0000256" key="6">
    <source>
        <dbReference type="RuleBase" id="RU004914"/>
    </source>
</evidence>
<keyword evidence="5 6" id="KW-0472">Membrane</keyword>
<dbReference type="PANTHER" id="PTHR42893:SF4">
    <property type="entry name" value="PROTEIN DETOXIFICATION 42"/>
    <property type="match status" value="1"/>
</dbReference>
<evidence type="ECO:0000256" key="4">
    <source>
        <dbReference type="ARBA" id="ARBA00022989"/>
    </source>
</evidence>
<keyword evidence="3 6" id="KW-0812">Transmembrane</keyword>
<organism evidence="7 8">
    <name type="scientific">Sphagnum jensenii</name>
    <dbReference type="NCBI Taxonomy" id="128206"/>
    <lineage>
        <taxon>Eukaryota</taxon>
        <taxon>Viridiplantae</taxon>
        <taxon>Streptophyta</taxon>
        <taxon>Embryophyta</taxon>
        <taxon>Bryophyta</taxon>
        <taxon>Sphagnophytina</taxon>
        <taxon>Sphagnopsida</taxon>
        <taxon>Sphagnales</taxon>
        <taxon>Sphagnaceae</taxon>
        <taxon>Sphagnum</taxon>
    </lineage>
</organism>
<evidence type="ECO:0000313" key="8">
    <source>
        <dbReference type="Proteomes" id="UP001497522"/>
    </source>
</evidence>
<protein>
    <recommendedName>
        <fullName evidence="6">Protein DETOXIFICATION</fullName>
    </recommendedName>
    <alternativeName>
        <fullName evidence="6">Multidrug and toxic compound extrusion protein</fullName>
    </alternativeName>
</protein>
<accession>A0ABP1BBS5</accession>